<dbReference type="AlphaFoldDB" id="A0A3M9NA47"/>
<dbReference type="EMBL" id="RJJR01000013">
    <property type="protein sequence ID" value="RNI34621.1"/>
    <property type="molecule type" value="Genomic_DNA"/>
</dbReference>
<protein>
    <submittedName>
        <fullName evidence="1">Uncharacterized protein</fullName>
    </submittedName>
</protein>
<proteinExistence type="predicted"/>
<evidence type="ECO:0000313" key="1">
    <source>
        <dbReference type="EMBL" id="RNI34621.1"/>
    </source>
</evidence>
<sequence>MKENKKSRNFLLYHTTITLPPAYSPVFYKSLPTQSKLSLFFIYINKSYNSMIVIAIDNSFFISF</sequence>
<dbReference type="Proteomes" id="UP000267223">
    <property type="component" value="Unassembled WGS sequence"/>
</dbReference>
<reference evidence="1 2" key="1">
    <citation type="submission" date="2018-11" db="EMBL/GenBank/DDBJ databases">
        <title>Draft genome sequence of Ferruginibacter sp. BO-59.</title>
        <authorList>
            <person name="Im W.T."/>
        </authorList>
    </citation>
    <scope>NUCLEOTIDE SEQUENCE [LARGE SCALE GENOMIC DNA]</scope>
    <source>
        <strain evidence="1 2">BO-59</strain>
    </source>
</reference>
<evidence type="ECO:0000313" key="2">
    <source>
        <dbReference type="Proteomes" id="UP000267223"/>
    </source>
</evidence>
<organism evidence="1 2">
    <name type="scientific">Hanamia caeni</name>
    <dbReference type="NCBI Taxonomy" id="2294116"/>
    <lineage>
        <taxon>Bacteria</taxon>
        <taxon>Pseudomonadati</taxon>
        <taxon>Bacteroidota</taxon>
        <taxon>Chitinophagia</taxon>
        <taxon>Chitinophagales</taxon>
        <taxon>Chitinophagaceae</taxon>
        <taxon>Hanamia</taxon>
    </lineage>
</organism>
<name>A0A3M9NA47_9BACT</name>
<comment type="caution">
    <text evidence="1">The sequence shown here is derived from an EMBL/GenBank/DDBJ whole genome shotgun (WGS) entry which is preliminary data.</text>
</comment>
<keyword evidence="2" id="KW-1185">Reference proteome</keyword>
<gene>
    <name evidence="1" type="ORF">EFY79_15745</name>
</gene>
<accession>A0A3M9NA47</accession>